<evidence type="ECO:0000256" key="4">
    <source>
        <dbReference type="ARBA" id="ARBA00022777"/>
    </source>
</evidence>
<sequence length="352" mass="38088">FSDRSKRAFLTDFGVSEFFDASNRERLEAMMQESMAASRTLGGPQQGQGLPIKGTKGTMLYVAPELWRGDKSYARPVDMWALGVTLYILLTGRLPFSTLEDIMDPSLPVIPTSYGSQWTELLQGLLNRDPSKRMTVRAARAIIKSMNVEDYTPEENLGQAPTAVTDDDISHALTLAQHKKDQDDVEWLLGQLPDEGRDGPLRRFSRKSVDTEEYAGDYYLPSVMSGSGNTFQFGAAADAARDLDNVNGPGRGSTNVFVRTQTPTSSGEKGNPLRGSGSFSPKEVQSSLEEGGAGPVAVTTTETNVSGPGGNLSGATARVVTRGRFKGKGGFLAVLRDALSFSRCKKSKLRSQ</sequence>
<dbReference type="Pfam" id="PF00069">
    <property type="entry name" value="Pkinase"/>
    <property type="match status" value="1"/>
</dbReference>
<keyword evidence="4 8" id="KW-0418">Kinase</keyword>
<gene>
    <name evidence="8" type="ORF">Tco025E_10295</name>
</gene>
<dbReference type="Proteomes" id="UP000284403">
    <property type="component" value="Unassembled WGS sequence"/>
</dbReference>
<accession>A0A3R7MTA0</accession>
<keyword evidence="5" id="KW-0067">ATP-binding</keyword>
<dbReference type="SMART" id="SM00220">
    <property type="entry name" value="S_TKc"/>
    <property type="match status" value="1"/>
</dbReference>
<keyword evidence="9" id="KW-1185">Reference proteome</keyword>
<feature type="non-terminal residue" evidence="8">
    <location>
        <position position="1"/>
    </location>
</feature>
<evidence type="ECO:0000256" key="5">
    <source>
        <dbReference type="ARBA" id="ARBA00022840"/>
    </source>
</evidence>
<evidence type="ECO:0000313" key="9">
    <source>
        <dbReference type="Proteomes" id="UP000284403"/>
    </source>
</evidence>
<evidence type="ECO:0000256" key="1">
    <source>
        <dbReference type="ARBA" id="ARBA00022527"/>
    </source>
</evidence>
<dbReference type="GO" id="GO:0005524">
    <property type="term" value="F:ATP binding"/>
    <property type="evidence" value="ECO:0007669"/>
    <property type="project" value="UniProtKB-KW"/>
</dbReference>
<evidence type="ECO:0000256" key="6">
    <source>
        <dbReference type="SAM" id="MobiDB-lite"/>
    </source>
</evidence>
<dbReference type="PANTHER" id="PTHR24349">
    <property type="entry name" value="SERINE/THREONINE-PROTEIN KINASE"/>
    <property type="match status" value="1"/>
</dbReference>
<organism evidence="8 9">
    <name type="scientific">Trypanosoma conorhini</name>
    <dbReference type="NCBI Taxonomy" id="83891"/>
    <lineage>
        <taxon>Eukaryota</taxon>
        <taxon>Discoba</taxon>
        <taxon>Euglenozoa</taxon>
        <taxon>Kinetoplastea</taxon>
        <taxon>Metakinetoplastina</taxon>
        <taxon>Trypanosomatida</taxon>
        <taxon>Trypanosomatidae</taxon>
        <taxon>Trypanosoma</taxon>
    </lineage>
</organism>
<evidence type="ECO:0000313" key="8">
    <source>
        <dbReference type="EMBL" id="RNE94896.1"/>
    </source>
</evidence>
<dbReference type="AlphaFoldDB" id="A0A3R7MTA0"/>
<evidence type="ECO:0000256" key="2">
    <source>
        <dbReference type="ARBA" id="ARBA00022679"/>
    </source>
</evidence>
<feature type="compositionally biased region" description="Polar residues" evidence="6">
    <location>
        <begin position="277"/>
        <end position="288"/>
    </location>
</feature>
<dbReference type="InterPro" id="IPR000719">
    <property type="entry name" value="Prot_kinase_dom"/>
</dbReference>
<reference evidence="8 9" key="1">
    <citation type="journal article" date="2018" name="BMC Genomics">
        <title>Genomic comparison of Trypanosoma conorhini and Trypanosoma rangeli to Trypanosoma cruzi strains of high and low virulence.</title>
        <authorList>
            <person name="Bradwell K.R."/>
            <person name="Koparde V.N."/>
            <person name="Matveyev A.V."/>
            <person name="Serrano M.G."/>
            <person name="Alves J.M."/>
            <person name="Parikh H."/>
            <person name="Huang B."/>
            <person name="Lee V."/>
            <person name="Espinosa-Alvarez O."/>
            <person name="Ortiz P.A."/>
            <person name="Costa-Martins A.G."/>
            <person name="Teixeira M.M."/>
            <person name="Buck G.A."/>
        </authorList>
    </citation>
    <scope>NUCLEOTIDE SEQUENCE [LARGE SCALE GENOMIC DNA]</scope>
    <source>
        <strain evidence="8 9">025E</strain>
    </source>
</reference>
<comment type="caution">
    <text evidence="8">The sequence shown here is derived from an EMBL/GenBank/DDBJ whole genome shotgun (WGS) entry which is preliminary data.</text>
</comment>
<keyword evidence="2" id="KW-0808">Transferase</keyword>
<name>A0A3R7MTA0_9TRYP</name>
<dbReference type="GeneID" id="40323906"/>
<proteinExistence type="predicted"/>
<dbReference type="RefSeq" id="XP_029222833.1">
    <property type="nucleotide sequence ID" value="XM_029377074.1"/>
</dbReference>
<evidence type="ECO:0000259" key="7">
    <source>
        <dbReference type="PROSITE" id="PS50011"/>
    </source>
</evidence>
<feature type="domain" description="Protein kinase" evidence="7">
    <location>
        <begin position="1"/>
        <end position="152"/>
    </location>
</feature>
<dbReference type="OrthoDB" id="68483at2759"/>
<dbReference type="EMBL" id="MKKU01001595">
    <property type="protein sequence ID" value="RNE94896.1"/>
    <property type="molecule type" value="Genomic_DNA"/>
</dbReference>
<dbReference type="PROSITE" id="PS50011">
    <property type="entry name" value="PROTEIN_KINASE_DOM"/>
    <property type="match status" value="1"/>
</dbReference>
<feature type="region of interest" description="Disordered" evidence="6">
    <location>
        <begin position="246"/>
        <end position="314"/>
    </location>
</feature>
<dbReference type="Gene3D" id="1.10.510.10">
    <property type="entry name" value="Transferase(Phosphotransferase) domain 1"/>
    <property type="match status" value="1"/>
</dbReference>
<dbReference type="GO" id="GO:0004674">
    <property type="term" value="F:protein serine/threonine kinase activity"/>
    <property type="evidence" value="ECO:0007669"/>
    <property type="project" value="UniProtKB-KW"/>
</dbReference>
<dbReference type="InterPro" id="IPR050205">
    <property type="entry name" value="CDPK_Ser/Thr_kinases"/>
</dbReference>
<keyword evidence="3" id="KW-0547">Nucleotide-binding</keyword>
<dbReference type="InterPro" id="IPR011009">
    <property type="entry name" value="Kinase-like_dom_sf"/>
</dbReference>
<feature type="compositionally biased region" description="Polar residues" evidence="6">
    <location>
        <begin position="252"/>
        <end position="268"/>
    </location>
</feature>
<protein>
    <submittedName>
        <fullName evidence="8">Protein kinase</fullName>
    </submittedName>
</protein>
<keyword evidence="1" id="KW-0723">Serine/threonine-protein kinase</keyword>
<dbReference type="SUPFAM" id="SSF56112">
    <property type="entry name" value="Protein kinase-like (PK-like)"/>
    <property type="match status" value="1"/>
</dbReference>
<evidence type="ECO:0000256" key="3">
    <source>
        <dbReference type="ARBA" id="ARBA00022741"/>
    </source>
</evidence>